<protein>
    <submittedName>
        <fullName evidence="2">Uncharacterized protein</fullName>
    </submittedName>
</protein>
<evidence type="ECO:0000313" key="2">
    <source>
        <dbReference type="EMBL" id="KAF2013442.1"/>
    </source>
</evidence>
<dbReference type="GeneID" id="54279652"/>
<reference evidence="2" key="1">
    <citation type="journal article" date="2020" name="Stud. Mycol.">
        <title>101 Dothideomycetes genomes: a test case for predicting lifestyles and emergence of pathogens.</title>
        <authorList>
            <person name="Haridas S."/>
            <person name="Albert R."/>
            <person name="Binder M."/>
            <person name="Bloem J."/>
            <person name="Labutti K."/>
            <person name="Salamov A."/>
            <person name="Andreopoulos B."/>
            <person name="Baker S."/>
            <person name="Barry K."/>
            <person name="Bills G."/>
            <person name="Bluhm B."/>
            <person name="Cannon C."/>
            <person name="Castanera R."/>
            <person name="Culley D."/>
            <person name="Daum C."/>
            <person name="Ezra D."/>
            <person name="Gonzalez J."/>
            <person name="Henrissat B."/>
            <person name="Kuo A."/>
            <person name="Liang C."/>
            <person name="Lipzen A."/>
            <person name="Lutzoni F."/>
            <person name="Magnuson J."/>
            <person name="Mondo S."/>
            <person name="Nolan M."/>
            <person name="Ohm R."/>
            <person name="Pangilinan J."/>
            <person name="Park H.-J."/>
            <person name="Ramirez L."/>
            <person name="Alfaro M."/>
            <person name="Sun H."/>
            <person name="Tritt A."/>
            <person name="Yoshinaga Y."/>
            <person name="Zwiers L.-H."/>
            <person name="Turgeon B."/>
            <person name="Goodwin S."/>
            <person name="Spatafora J."/>
            <person name="Crous P."/>
            <person name="Grigoriev I."/>
        </authorList>
    </citation>
    <scope>NUCLEOTIDE SEQUENCE</scope>
    <source>
        <strain evidence="2">CBS 175.79</strain>
    </source>
</reference>
<feature type="transmembrane region" description="Helical" evidence="1">
    <location>
        <begin position="250"/>
        <end position="267"/>
    </location>
</feature>
<name>A0A6A5XJY8_9PLEO</name>
<gene>
    <name evidence="2" type="ORF">BU24DRAFT_237794</name>
</gene>
<keyword evidence="1" id="KW-0812">Transmembrane</keyword>
<keyword evidence="1" id="KW-1133">Transmembrane helix</keyword>
<dbReference type="AlphaFoldDB" id="A0A6A5XJY8"/>
<sequence length="280" mass="31869">MSNMSDQNPYVPLGEDSHRSDPAHFFRSVFSHPFLINDINDHHYDGDIRPRFPDLRYIRAKWFENNLLNLRSQIYALGDKAIRGDFKPDDKATQASYEQALEALLTELDHYSRIHEQDQLAAQAHSVDKYNLDNVVRHNINPNATHAPNGQPVGFYGVFGSPAPLSLFALRQSEPNFFRQIVLNVLARMYYRLYNRLARVFNFEEQSEAQDISSRAVEVIVGGLECTLSVAYLAGAVLLSVKLSGQMERIIAMSAMSLLFPFTVLFLSEKAMRFFMLCAA</sequence>
<keyword evidence="3" id="KW-1185">Reference proteome</keyword>
<dbReference type="EMBL" id="ML978071">
    <property type="protein sequence ID" value="KAF2013442.1"/>
    <property type="molecule type" value="Genomic_DNA"/>
</dbReference>
<dbReference type="OrthoDB" id="3798489at2759"/>
<accession>A0A6A5XJY8</accession>
<dbReference type="Proteomes" id="UP000799778">
    <property type="component" value="Unassembled WGS sequence"/>
</dbReference>
<evidence type="ECO:0000313" key="3">
    <source>
        <dbReference type="Proteomes" id="UP000799778"/>
    </source>
</evidence>
<dbReference type="RefSeq" id="XP_033381781.1">
    <property type="nucleotide sequence ID" value="XM_033522255.1"/>
</dbReference>
<organism evidence="2 3">
    <name type="scientific">Aaosphaeria arxii CBS 175.79</name>
    <dbReference type="NCBI Taxonomy" id="1450172"/>
    <lineage>
        <taxon>Eukaryota</taxon>
        <taxon>Fungi</taxon>
        <taxon>Dikarya</taxon>
        <taxon>Ascomycota</taxon>
        <taxon>Pezizomycotina</taxon>
        <taxon>Dothideomycetes</taxon>
        <taxon>Pleosporomycetidae</taxon>
        <taxon>Pleosporales</taxon>
        <taxon>Pleosporales incertae sedis</taxon>
        <taxon>Aaosphaeria</taxon>
    </lineage>
</organism>
<evidence type="ECO:0000256" key="1">
    <source>
        <dbReference type="SAM" id="Phobius"/>
    </source>
</evidence>
<feature type="transmembrane region" description="Helical" evidence="1">
    <location>
        <begin position="216"/>
        <end position="238"/>
    </location>
</feature>
<keyword evidence="1" id="KW-0472">Membrane</keyword>
<proteinExistence type="predicted"/>